<dbReference type="KEGG" id="njp:NEJAP_3079"/>
<keyword evidence="3" id="KW-0050">Antiport</keyword>
<keyword evidence="2" id="KW-0813">Transport</keyword>
<dbReference type="InterPro" id="IPR004680">
    <property type="entry name" value="Cit_transptr-like_dom"/>
</dbReference>
<proteinExistence type="inferred from homology"/>
<dbReference type="RefSeq" id="WP_236590966.1">
    <property type="nucleotide sequence ID" value="NZ_AP014546.1"/>
</dbReference>
<gene>
    <name evidence="13" type="ORF">NEJAP_3079</name>
</gene>
<organism evidence="13 14">
    <name type="scientific">Neptunomonas japonica JAMM 1380</name>
    <dbReference type="NCBI Taxonomy" id="1441457"/>
    <lineage>
        <taxon>Bacteria</taxon>
        <taxon>Pseudomonadati</taxon>
        <taxon>Pseudomonadota</taxon>
        <taxon>Gammaproteobacteria</taxon>
        <taxon>Oceanospirillales</taxon>
        <taxon>Oceanospirillaceae</taxon>
        <taxon>Neptunomonas</taxon>
    </lineage>
</organism>
<keyword evidence="7" id="KW-0406">Ion transport</keyword>
<dbReference type="GO" id="GO:0015297">
    <property type="term" value="F:antiporter activity"/>
    <property type="evidence" value="ECO:0007669"/>
    <property type="project" value="UniProtKB-KW"/>
</dbReference>
<evidence type="ECO:0000256" key="8">
    <source>
        <dbReference type="ARBA" id="ARBA00023136"/>
    </source>
</evidence>
<evidence type="ECO:0000256" key="5">
    <source>
        <dbReference type="ARBA" id="ARBA00022989"/>
    </source>
</evidence>
<keyword evidence="8 11" id="KW-0472">Membrane</keyword>
<evidence type="ECO:0000313" key="14">
    <source>
        <dbReference type="Proteomes" id="UP000595332"/>
    </source>
</evidence>
<sequence length="496" mass="54731">MKKLLTQHNYISLLVLALMLVLLASMLYTPAWAFTVNKEQQDIDLTGSIFGYLSLLIFFVGYLFVLGEEFTRLRKSKPIIIAAGLIWLIVGIGYAVHGDTETAGIAVRHNILEYAELFLFLLAAMTFINMMEERNVFAALRSWLVLKNFSILQIYWITGTLAFFISPLADNLSTALLMGAVVLAVGNNYTKFVTVGCINVVVAANAGGAFSPFGDITTLMVWQKGTVQFEEFFNLFIPSLVNWLVPALIMSFVIEKAPPALNKEQQQNMKRGGSTVILLFLMTIAVSVSAHSILNLPPVLGMMTGLGVLKLYGYYLCQHESPIIDHGHIHHHHKDNIQDMRNVRGDHTDVIRRFDIFNVVERASWDTLMFFYGVVLCVGGLSTLGYLALLSDKLYGSLGTLWANSLIGVLSAVIDNIPVMFAVLTMNPVMNTNEWLLVTLTTGVGGSLLSVGSAAGIALMGQAQGTYTFISHLKWSWAIALGYVLSIFTHLWINGT</sequence>
<evidence type="ECO:0000313" key="13">
    <source>
        <dbReference type="EMBL" id="BBB31017.1"/>
    </source>
</evidence>
<feature type="transmembrane region" description="Helical" evidence="11">
    <location>
        <begin position="401"/>
        <end position="423"/>
    </location>
</feature>
<evidence type="ECO:0000256" key="3">
    <source>
        <dbReference type="ARBA" id="ARBA00022449"/>
    </source>
</evidence>
<evidence type="ECO:0000256" key="1">
    <source>
        <dbReference type="ARBA" id="ARBA00004141"/>
    </source>
</evidence>
<evidence type="ECO:0000256" key="7">
    <source>
        <dbReference type="ARBA" id="ARBA00023065"/>
    </source>
</evidence>
<dbReference type="InterPro" id="IPR045016">
    <property type="entry name" value="NhaD-like"/>
</dbReference>
<evidence type="ECO:0000256" key="6">
    <source>
        <dbReference type="ARBA" id="ARBA00023053"/>
    </source>
</evidence>
<feature type="transmembrane region" description="Helical" evidence="11">
    <location>
        <begin position="473"/>
        <end position="493"/>
    </location>
</feature>
<evidence type="ECO:0000256" key="4">
    <source>
        <dbReference type="ARBA" id="ARBA00022692"/>
    </source>
</evidence>
<dbReference type="GO" id="GO:0016020">
    <property type="term" value="C:membrane"/>
    <property type="evidence" value="ECO:0007669"/>
    <property type="project" value="UniProtKB-SubCell"/>
</dbReference>
<feature type="transmembrane region" description="Helical" evidence="11">
    <location>
        <begin position="192"/>
        <end position="213"/>
    </location>
</feature>
<dbReference type="EMBL" id="AP014546">
    <property type="protein sequence ID" value="BBB31017.1"/>
    <property type="molecule type" value="Genomic_DNA"/>
</dbReference>
<feature type="transmembrane region" description="Helical" evidence="11">
    <location>
        <begin position="138"/>
        <end position="157"/>
    </location>
</feature>
<evidence type="ECO:0000256" key="2">
    <source>
        <dbReference type="ARBA" id="ARBA00022448"/>
    </source>
</evidence>
<keyword evidence="6" id="KW-0915">Sodium</keyword>
<evidence type="ECO:0000256" key="10">
    <source>
        <dbReference type="ARBA" id="ARBA00025753"/>
    </source>
</evidence>
<comment type="subcellular location">
    <subcellularLocation>
        <location evidence="1">Membrane</location>
        <topology evidence="1">Multi-pass membrane protein</topology>
    </subcellularLocation>
</comment>
<keyword evidence="5 11" id="KW-1133">Transmembrane helix</keyword>
<dbReference type="AlphaFoldDB" id="A0A7R6PR03"/>
<evidence type="ECO:0000259" key="12">
    <source>
        <dbReference type="Pfam" id="PF03600"/>
    </source>
</evidence>
<feature type="transmembrane region" description="Helical" evidence="11">
    <location>
        <begin position="275"/>
        <end position="294"/>
    </location>
</feature>
<evidence type="ECO:0000256" key="11">
    <source>
        <dbReference type="SAM" id="Phobius"/>
    </source>
</evidence>
<reference evidence="13 14" key="1">
    <citation type="journal article" date="2008" name="Int. J. Syst. Evol. Microbiol.">
        <title>Neptunomonas japonica sp. nov., an Osedax japonicus symbiont-like bacterium isolated from sediment adjacent to sperm whale carcasses off Kagoshima, Japan.</title>
        <authorList>
            <person name="Miyazaki M."/>
            <person name="Nogi Y."/>
            <person name="Fujiwara Y."/>
            <person name="Kawato M."/>
            <person name="Kubokawa K."/>
            <person name="Horikoshi K."/>
        </authorList>
    </citation>
    <scope>NUCLEOTIDE SEQUENCE [LARGE SCALE GENOMIC DNA]</scope>
    <source>
        <strain evidence="13 14">JAMM 1380</strain>
    </source>
</reference>
<keyword evidence="9" id="KW-0739">Sodium transport</keyword>
<name>A0A7R6PR03_9GAMM</name>
<keyword evidence="4 11" id="KW-0812">Transmembrane</keyword>
<dbReference type="Pfam" id="PF03600">
    <property type="entry name" value="CitMHS"/>
    <property type="match status" value="1"/>
</dbReference>
<feature type="domain" description="Citrate transporter-like" evidence="12">
    <location>
        <begin position="96"/>
        <end position="443"/>
    </location>
</feature>
<dbReference type="NCBIfam" id="NF038006">
    <property type="entry name" value="NhaD_1"/>
    <property type="match status" value="1"/>
</dbReference>
<protein>
    <submittedName>
        <fullName evidence="13">Sodium:proton antiporter</fullName>
    </submittedName>
</protein>
<feature type="transmembrane region" description="Helical" evidence="11">
    <location>
        <begin position="111"/>
        <end position="131"/>
    </location>
</feature>
<dbReference type="Proteomes" id="UP000595332">
    <property type="component" value="Chromosome"/>
</dbReference>
<dbReference type="PANTHER" id="PTHR43269:SF2">
    <property type="entry name" value="SODIUM_PROTON ANTIPORTER 1-RELATED"/>
    <property type="match status" value="1"/>
</dbReference>
<feature type="transmembrane region" description="Helical" evidence="11">
    <location>
        <begin position="435"/>
        <end position="461"/>
    </location>
</feature>
<accession>A0A7R6PR03</accession>
<feature type="transmembrane region" description="Helical" evidence="11">
    <location>
        <begin position="79"/>
        <end position="96"/>
    </location>
</feature>
<evidence type="ECO:0000256" key="9">
    <source>
        <dbReference type="ARBA" id="ARBA00023201"/>
    </source>
</evidence>
<dbReference type="PANTHER" id="PTHR43269">
    <property type="entry name" value="SODIUM/PROTON ANTIPORTER 1-RELATED"/>
    <property type="match status" value="1"/>
</dbReference>
<keyword evidence="14" id="KW-1185">Reference proteome</keyword>
<feature type="transmembrane region" description="Helical" evidence="11">
    <location>
        <begin position="369"/>
        <end position="389"/>
    </location>
</feature>
<feature type="transmembrane region" description="Helical" evidence="11">
    <location>
        <begin position="49"/>
        <end position="67"/>
    </location>
</feature>
<dbReference type="GO" id="GO:0006814">
    <property type="term" value="P:sodium ion transport"/>
    <property type="evidence" value="ECO:0007669"/>
    <property type="project" value="UniProtKB-KW"/>
</dbReference>
<comment type="similarity">
    <text evidence="10">Belongs to the NhaD Na(+)/H(+) (TC 2.A.62) antiporter family.</text>
</comment>
<feature type="transmembrane region" description="Helical" evidence="11">
    <location>
        <begin position="233"/>
        <end position="254"/>
    </location>
</feature>